<sequence length="89" mass="10417">MKQIILISLTFLFLTGFMTEEENDQERERIWCENVKDNPEVYAKELDSMEYKVKCEVGKTEWCAQMDAKSKGDWSSREAGAYAEYCVID</sequence>
<accession>A0A5R9IKI2</accession>
<comment type="caution">
    <text evidence="1">The sequence shown here is derived from an EMBL/GenBank/DDBJ whole genome shotgun (WGS) entry which is preliminary data.</text>
</comment>
<dbReference type="Proteomes" id="UP000307790">
    <property type="component" value="Unassembled WGS sequence"/>
</dbReference>
<evidence type="ECO:0000313" key="2">
    <source>
        <dbReference type="Proteomes" id="UP000307790"/>
    </source>
</evidence>
<gene>
    <name evidence="1" type="ORF">FE810_09180</name>
</gene>
<dbReference type="EMBL" id="VCBC01000008">
    <property type="protein sequence ID" value="TLU65089.1"/>
    <property type="molecule type" value="Genomic_DNA"/>
</dbReference>
<dbReference type="Pfam" id="PF11216">
    <property type="entry name" value="DUF3012"/>
    <property type="match status" value="1"/>
</dbReference>
<name>A0A5R9IKI2_9GAMM</name>
<dbReference type="RefSeq" id="WP_138319759.1">
    <property type="nucleotide sequence ID" value="NZ_VCBC01000008.1"/>
</dbReference>
<reference evidence="1 2" key="1">
    <citation type="submission" date="2019-05" db="EMBL/GenBank/DDBJ databases">
        <title>Genome sequences of Thalassotalea litorea 1K03283.</title>
        <authorList>
            <person name="Zhang D."/>
        </authorList>
    </citation>
    <scope>NUCLEOTIDE SEQUENCE [LARGE SCALE GENOMIC DNA]</scope>
    <source>
        <strain evidence="1 2">MCCC 1K03283</strain>
    </source>
</reference>
<proteinExistence type="predicted"/>
<organism evidence="1 2">
    <name type="scientific">Thalassotalea litorea</name>
    <dbReference type="NCBI Taxonomy" id="2020715"/>
    <lineage>
        <taxon>Bacteria</taxon>
        <taxon>Pseudomonadati</taxon>
        <taxon>Pseudomonadota</taxon>
        <taxon>Gammaproteobacteria</taxon>
        <taxon>Alteromonadales</taxon>
        <taxon>Colwelliaceae</taxon>
        <taxon>Thalassotalea</taxon>
    </lineage>
</organism>
<protein>
    <submittedName>
        <fullName evidence="1">DUF3012 domain-containing protein</fullName>
    </submittedName>
</protein>
<evidence type="ECO:0000313" key="1">
    <source>
        <dbReference type="EMBL" id="TLU65089.1"/>
    </source>
</evidence>
<dbReference type="OrthoDB" id="5609437at2"/>
<keyword evidence="2" id="KW-1185">Reference proteome</keyword>
<dbReference type="InterPro" id="IPR021379">
    <property type="entry name" value="DUF3012"/>
</dbReference>
<dbReference type="AlphaFoldDB" id="A0A5R9IKI2"/>